<dbReference type="EC" id="2.1.1.-" evidence="3"/>
<proteinExistence type="predicted"/>
<protein>
    <submittedName>
        <fullName evidence="3">SAM-dependent methyltransferase</fullName>
        <ecNumber evidence="3">2.1.1.-</ecNumber>
    </submittedName>
</protein>
<keyword evidence="4" id="KW-1185">Reference proteome</keyword>
<evidence type="ECO:0000313" key="3">
    <source>
        <dbReference type="EMBL" id="WLR43925.1"/>
    </source>
</evidence>
<dbReference type="Pfam" id="PF02636">
    <property type="entry name" value="Methyltransf_28"/>
    <property type="match status" value="1"/>
</dbReference>
<dbReference type="InterPro" id="IPR003788">
    <property type="entry name" value="NDUFAF7"/>
</dbReference>
<sequence>MKQIILDEIKKYGGKISFAKYMELCLYHETFGYYTKEQEKIGKSGDYVTSSVLSSIFAEMIAEYYVYLVIEHHIQPAFCEIGAGNGAFFKEFKEWLKKISEEIYEKSMFIAIEKSPHHQLQFKKATQYSVQVKRELPNKFSGMIFSNEWLDALPVHVVTRKEGQLFEVFITSQEEQLKEVLIPLENQRIEKIIENYQTPILEGHRIELSLKMLDELYRVNLAVDHGILMTIDYGYEHRDLYDSSLKDGSLRGYKNHQMITNLLDEPFSHDITSHILIDLYKKKARTFRVE</sequence>
<organism evidence="3 4">
    <name type="scientific">Bacillus carboniphilus</name>
    <dbReference type="NCBI Taxonomy" id="86663"/>
    <lineage>
        <taxon>Bacteria</taxon>
        <taxon>Bacillati</taxon>
        <taxon>Bacillota</taxon>
        <taxon>Bacilli</taxon>
        <taxon>Bacillales</taxon>
        <taxon>Bacillaceae</taxon>
        <taxon>Bacillus</taxon>
    </lineage>
</organism>
<name>A0ABY9K273_9BACI</name>
<gene>
    <name evidence="3" type="ORF">LC087_07385</name>
</gene>
<dbReference type="RefSeq" id="WP_306020494.1">
    <property type="nucleotide sequence ID" value="NZ_CP129013.1"/>
</dbReference>
<dbReference type="Gene3D" id="3.40.50.12710">
    <property type="match status" value="1"/>
</dbReference>
<evidence type="ECO:0000256" key="2">
    <source>
        <dbReference type="ARBA" id="ARBA00022679"/>
    </source>
</evidence>
<dbReference type="SUPFAM" id="SSF53335">
    <property type="entry name" value="S-adenosyl-L-methionine-dependent methyltransferases"/>
    <property type="match status" value="1"/>
</dbReference>
<dbReference type="PANTHER" id="PTHR12049">
    <property type="entry name" value="PROTEIN ARGININE METHYLTRANSFERASE NDUFAF7, MITOCHONDRIAL"/>
    <property type="match status" value="1"/>
</dbReference>
<keyword evidence="1 3" id="KW-0489">Methyltransferase</keyword>
<evidence type="ECO:0000256" key="1">
    <source>
        <dbReference type="ARBA" id="ARBA00022603"/>
    </source>
</evidence>
<dbReference type="GO" id="GO:0032259">
    <property type="term" value="P:methylation"/>
    <property type="evidence" value="ECO:0007669"/>
    <property type="project" value="UniProtKB-KW"/>
</dbReference>
<dbReference type="Proteomes" id="UP001197974">
    <property type="component" value="Chromosome"/>
</dbReference>
<evidence type="ECO:0000313" key="4">
    <source>
        <dbReference type="Proteomes" id="UP001197974"/>
    </source>
</evidence>
<dbReference type="PANTHER" id="PTHR12049:SF7">
    <property type="entry name" value="PROTEIN ARGININE METHYLTRANSFERASE NDUFAF7, MITOCHONDRIAL"/>
    <property type="match status" value="1"/>
</dbReference>
<keyword evidence="2 3" id="KW-0808">Transferase</keyword>
<accession>A0ABY9K273</accession>
<dbReference type="InterPro" id="IPR029063">
    <property type="entry name" value="SAM-dependent_MTases_sf"/>
</dbReference>
<dbReference type="InterPro" id="IPR038375">
    <property type="entry name" value="NDUFAF7_sf"/>
</dbReference>
<reference evidence="3 4" key="1">
    <citation type="submission" date="2023-06" db="EMBL/GenBank/DDBJ databases">
        <title>Five Gram-positive bacteria isolated from mangrove sediments in Shenzhen, Guangdong, China.</title>
        <authorList>
            <person name="Yu S."/>
            <person name="Zheng W."/>
            <person name="Huang Y."/>
        </authorList>
    </citation>
    <scope>NUCLEOTIDE SEQUENCE [LARGE SCALE GENOMIC DNA]</scope>
    <source>
        <strain evidence="3 4">SaN35-3</strain>
    </source>
</reference>
<dbReference type="GO" id="GO:0008168">
    <property type="term" value="F:methyltransferase activity"/>
    <property type="evidence" value="ECO:0007669"/>
    <property type="project" value="UniProtKB-KW"/>
</dbReference>
<dbReference type="EMBL" id="CP129013">
    <property type="protein sequence ID" value="WLR43925.1"/>
    <property type="molecule type" value="Genomic_DNA"/>
</dbReference>